<organism evidence="1 2">
    <name type="scientific">Brucella thiophenivorans</name>
    <dbReference type="NCBI Taxonomy" id="571255"/>
    <lineage>
        <taxon>Bacteria</taxon>
        <taxon>Pseudomonadati</taxon>
        <taxon>Pseudomonadota</taxon>
        <taxon>Alphaproteobacteria</taxon>
        <taxon>Hyphomicrobiales</taxon>
        <taxon>Brucellaceae</taxon>
        <taxon>Brucella/Ochrobactrum group</taxon>
        <taxon>Brucella</taxon>
    </lineage>
</organism>
<comment type="caution">
    <text evidence="1">The sequence shown here is derived from an EMBL/GenBank/DDBJ whole genome shotgun (WGS) entry which is preliminary data.</text>
</comment>
<dbReference type="Gene3D" id="1.20.910.10">
    <property type="entry name" value="Heme oxygenase-like"/>
    <property type="match status" value="1"/>
</dbReference>
<keyword evidence="2" id="KW-1185">Reference proteome</keyword>
<dbReference type="SUPFAM" id="SSF48613">
    <property type="entry name" value="Heme oxygenase-like"/>
    <property type="match status" value="1"/>
</dbReference>
<name>A0A256FF68_9HYPH</name>
<reference evidence="1 2" key="1">
    <citation type="submission" date="2017-07" db="EMBL/GenBank/DDBJ databases">
        <title>Phylogenetic study on the rhizospheric bacterium Ochrobactrum sp. A44.</title>
        <authorList>
            <person name="Krzyzanowska D.M."/>
            <person name="Ossowicki A."/>
            <person name="Rajewska M."/>
            <person name="Maciag T."/>
            <person name="Kaczynski Z."/>
            <person name="Czerwicka M."/>
            <person name="Jafra S."/>
        </authorList>
    </citation>
    <scope>NUCLEOTIDE SEQUENCE [LARGE SCALE GENOMIC DNA]</scope>
    <source>
        <strain evidence="1 2">DSM 7216</strain>
    </source>
</reference>
<protein>
    <submittedName>
        <fullName evidence="1">Uncharacterized protein</fullName>
    </submittedName>
</protein>
<dbReference type="EMBL" id="NNRJ01000052">
    <property type="protein sequence ID" value="OYR13499.1"/>
    <property type="molecule type" value="Genomic_DNA"/>
</dbReference>
<sequence length="145" mass="16083">MLEVSHIGALYSGWDQSKLEQELLSDIDDIADVDIPLVVGPKRTTQPVDLATVIGTLYALESTVYGVQQRAELVSQLGFNGDFGARHLIKQSSSLFLWPQALKLIEITPFDDDDEERCMFAAIAALGALEYNYLKVFNYVARQSA</sequence>
<dbReference type="Proteomes" id="UP000215590">
    <property type="component" value="Unassembled WGS sequence"/>
</dbReference>
<gene>
    <name evidence="1" type="ORF">CEV31_3389</name>
</gene>
<dbReference type="InterPro" id="IPR016084">
    <property type="entry name" value="Haem_Oase-like_multi-hlx"/>
</dbReference>
<evidence type="ECO:0000313" key="2">
    <source>
        <dbReference type="Proteomes" id="UP000215590"/>
    </source>
</evidence>
<proteinExistence type="predicted"/>
<dbReference type="AlphaFoldDB" id="A0A256FF68"/>
<evidence type="ECO:0000313" key="1">
    <source>
        <dbReference type="EMBL" id="OYR13499.1"/>
    </source>
</evidence>
<accession>A0A256FF68</accession>